<dbReference type="Gene3D" id="3.40.50.410">
    <property type="entry name" value="von Willebrand factor, type A domain"/>
    <property type="match status" value="4"/>
</dbReference>
<keyword evidence="11" id="KW-1185">Reference proteome</keyword>
<dbReference type="FunFam" id="3.40.50.410:FF:000004">
    <property type="entry name" value="collagen alpha-6(VI) chain"/>
    <property type="match status" value="3"/>
</dbReference>
<evidence type="ECO:0000313" key="11">
    <source>
        <dbReference type="Proteomes" id="UP000237246"/>
    </source>
</evidence>
<keyword evidence="3" id="KW-0272">Extracellular matrix</keyword>
<name>A0A2P4SQB0_BAMTH</name>
<dbReference type="Proteomes" id="UP000237246">
    <property type="component" value="Unassembled WGS sequence"/>
</dbReference>
<evidence type="ECO:0000256" key="8">
    <source>
        <dbReference type="ARBA" id="ARBA00023180"/>
    </source>
</evidence>
<dbReference type="GO" id="GO:0007155">
    <property type="term" value="P:cell adhesion"/>
    <property type="evidence" value="ECO:0007669"/>
    <property type="project" value="UniProtKB-KW"/>
</dbReference>
<dbReference type="PANTHER" id="PTHR24020:SF86">
    <property type="entry name" value="COLLAGEN, TYPE VI, ALPHA 4"/>
    <property type="match status" value="1"/>
</dbReference>
<gene>
    <name evidence="10" type="ORF">CIB84_009955</name>
</gene>
<feature type="non-terminal residue" evidence="10">
    <location>
        <position position="1"/>
    </location>
</feature>
<keyword evidence="2" id="KW-0964">Secreted</keyword>
<evidence type="ECO:0000256" key="5">
    <source>
        <dbReference type="ARBA" id="ARBA00022737"/>
    </source>
</evidence>
<keyword evidence="8" id="KW-0325">Glycoprotein</keyword>
<dbReference type="EMBL" id="PPHD01029470">
    <property type="protein sequence ID" value="POI26294.1"/>
    <property type="molecule type" value="Genomic_DNA"/>
</dbReference>
<dbReference type="AlphaFoldDB" id="A0A2P4SQB0"/>
<dbReference type="OrthoDB" id="6132182at2759"/>
<evidence type="ECO:0000259" key="9">
    <source>
        <dbReference type="PROSITE" id="PS50234"/>
    </source>
</evidence>
<dbReference type="GO" id="GO:0005581">
    <property type="term" value="C:collagen trimer"/>
    <property type="evidence" value="ECO:0007669"/>
    <property type="project" value="UniProtKB-KW"/>
</dbReference>
<comment type="subcellular location">
    <subcellularLocation>
        <location evidence="1">Secreted</location>
        <location evidence="1">Extracellular space</location>
        <location evidence="1">Extracellular matrix</location>
    </subcellularLocation>
</comment>
<accession>A0A2P4SQB0</accession>
<dbReference type="InterPro" id="IPR050525">
    <property type="entry name" value="ECM_Assembly_Org"/>
</dbReference>
<dbReference type="Pfam" id="PF00092">
    <property type="entry name" value="VWA"/>
    <property type="match status" value="4"/>
</dbReference>
<dbReference type="InterPro" id="IPR036465">
    <property type="entry name" value="vWFA_dom_sf"/>
</dbReference>
<evidence type="ECO:0000256" key="1">
    <source>
        <dbReference type="ARBA" id="ARBA00004498"/>
    </source>
</evidence>
<evidence type="ECO:0000256" key="4">
    <source>
        <dbReference type="ARBA" id="ARBA00022729"/>
    </source>
</evidence>
<keyword evidence="6" id="KW-0130">Cell adhesion</keyword>
<dbReference type="FunFam" id="3.40.50.410:FF:000003">
    <property type="entry name" value="Collagen type VI alpha 3 chain"/>
    <property type="match status" value="1"/>
</dbReference>
<dbReference type="SUPFAM" id="SSF53300">
    <property type="entry name" value="vWA-like"/>
    <property type="match status" value="4"/>
</dbReference>
<keyword evidence="7" id="KW-0176">Collagen</keyword>
<dbReference type="InterPro" id="IPR002035">
    <property type="entry name" value="VWF_A"/>
</dbReference>
<feature type="domain" description="VWFA" evidence="9">
    <location>
        <begin position="9"/>
        <end position="187"/>
    </location>
</feature>
<dbReference type="CDD" id="cd01472">
    <property type="entry name" value="vWA_collagen"/>
    <property type="match status" value="2"/>
</dbReference>
<reference evidence="10 11" key="1">
    <citation type="submission" date="2018-01" db="EMBL/GenBank/DDBJ databases">
        <title>Comparison of the Chinese Bamboo Partridge and Red Junglefowl genome sequences highlights the importance of demography in genome evolution.</title>
        <authorList>
            <person name="Tiley G.P."/>
            <person name="Kimball R.T."/>
            <person name="Braun E.L."/>
            <person name="Burleigh J.G."/>
        </authorList>
    </citation>
    <scope>NUCLEOTIDE SEQUENCE [LARGE SCALE GENOMIC DNA]</scope>
    <source>
        <strain evidence="10">RTK389</strain>
        <tissue evidence="10">Blood</tissue>
    </source>
</reference>
<dbReference type="PRINTS" id="PR00453">
    <property type="entry name" value="VWFADOMAIN"/>
</dbReference>
<evidence type="ECO:0000313" key="10">
    <source>
        <dbReference type="EMBL" id="POI26294.1"/>
    </source>
</evidence>
<proteinExistence type="predicted"/>
<feature type="domain" description="VWFA" evidence="9">
    <location>
        <begin position="637"/>
        <end position="804"/>
    </location>
</feature>
<sequence length="817" mass="91734">ACSKATVADVVFIVDTSTSIAQENFQKVKNFLSSLVSSLDIGLDTIRVGLAQYSDEAYQVFLLNQYLLKNDVLDQIGNLPYRGGQTYTGRALDFVSTKYFTESAGSRAKDYVPQLAILITSGESSDEVEQPAKKLRYRGISIYVVGTGIQNTTELQQIASKPSHKYLYSIGSFDDLPDLSTGFLQNFCIAIESQMQAYIQNQVWIQVSQQLFYYAFFFTAAFAKQYADVIFLIDSTENMKPSTSERIKHFISQVVRQLDVGLNKYRIGLAHFSGVGKVEFLLNTYENKEEVLDHIQRSIAFTGGSLQNGSAIEFLKKTFLMNGAGSRLSEGTPQVAVIFTSSRSRNSIMEEAWVLEEMGVKVTLVDVEYFDRIEATVREPSSNVYQVYEVESIDPVQQNIVSNIETSLQMLYDLDSNAPAVCSSATVADIVFLVDESSKIGSKNFQLIRAFLLKIVNALDIAPSNVRVGLVLYSNEPRLEFTLDTFKDKLEILNYLKNLPYRGGQAYTGIAIEFLRNKVFTQEAGSRKKQGVQQIAVVITDGQSLDDYSEPASKLRRESVTVYTVGIKNITEGSKLDKIATYPPRNHVTTLKYFLQLSNIRWKIKKQLCNEIVTKTFVDPLQSRSLKKGCMDTEEADIYFLIDGSGSIYPSDFKDMKTFMNEVIKIFQLGANSVRFGVVQYASESKTEIIIGQHNQMMRLTEAIENINQIGGGTRTGNALRSMKSLFKMAYRENVPQILIVITDGKSEDNVNQAARDLRQQGIIIYAIGIKDAVQQELEEIADTKNRMFFVNDFDSLKHIKHEIVQEVCSTNGKRIS</sequence>
<dbReference type="PANTHER" id="PTHR24020">
    <property type="entry name" value="COLLAGEN ALPHA"/>
    <property type="match status" value="1"/>
</dbReference>
<organism evidence="10 11">
    <name type="scientific">Bambusicola thoracicus</name>
    <name type="common">Chinese bamboo-partridge</name>
    <name type="synonym">Perdix thoracica</name>
    <dbReference type="NCBI Taxonomy" id="9083"/>
    <lineage>
        <taxon>Eukaryota</taxon>
        <taxon>Metazoa</taxon>
        <taxon>Chordata</taxon>
        <taxon>Craniata</taxon>
        <taxon>Vertebrata</taxon>
        <taxon>Euteleostomi</taxon>
        <taxon>Archelosauria</taxon>
        <taxon>Archosauria</taxon>
        <taxon>Dinosauria</taxon>
        <taxon>Saurischia</taxon>
        <taxon>Theropoda</taxon>
        <taxon>Coelurosauria</taxon>
        <taxon>Aves</taxon>
        <taxon>Neognathae</taxon>
        <taxon>Galloanserae</taxon>
        <taxon>Galliformes</taxon>
        <taxon>Phasianidae</taxon>
        <taxon>Perdicinae</taxon>
        <taxon>Bambusicola</taxon>
    </lineage>
</organism>
<evidence type="ECO:0000256" key="3">
    <source>
        <dbReference type="ARBA" id="ARBA00022530"/>
    </source>
</evidence>
<feature type="domain" description="VWFA" evidence="9">
    <location>
        <begin position="228"/>
        <end position="404"/>
    </location>
</feature>
<protein>
    <recommendedName>
        <fullName evidence="9">VWFA domain-containing protein</fullName>
    </recommendedName>
</protein>
<evidence type="ECO:0000256" key="7">
    <source>
        <dbReference type="ARBA" id="ARBA00023119"/>
    </source>
</evidence>
<dbReference type="PROSITE" id="PS50234">
    <property type="entry name" value="VWFA"/>
    <property type="match status" value="4"/>
</dbReference>
<comment type="caution">
    <text evidence="10">The sequence shown here is derived from an EMBL/GenBank/DDBJ whole genome shotgun (WGS) entry which is preliminary data.</text>
</comment>
<evidence type="ECO:0000256" key="2">
    <source>
        <dbReference type="ARBA" id="ARBA00022525"/>
    </source>
</evidence>
<keyword evidence="5" id="KW-0677">Repeat</keyword>
<keyword evidence="4" id="KW-0732">Signal</keyword>
<evidence type="ECO:0000256" key="6">
    <source>
        <dbReference type="ARBA" id="ARBA00022889"/>
    </source>
</evidence>
<feature type="domain" description="VWFA" evidence="9">
    <location>
        <begin position="429"/>
        <end position="608"/>
    </location>
</feature>
<dbReference type="SMART" id="SM00327">
    <property type="entry name" value="VWA"/>
    <property type="match status" value="4"/>
</dbReference>